<evidence type="ECO:0000256" key="1">
    <source>
        <dbReference type="ARBA" id="ARBA00004651"/>
    </source>
</evidence>
<evidence type="ECO:0000256" key="2">
    <source>
        <dbReference type="ARBA" id="ARBA00022448"/>
    </source>
</evidence>
<feature type="transmembrane region" description="Helical" evidence="8">
    <location>
        <begin position="248"/>
        <end position="267"/>
    </location>
</feature>
<comment type="subcellular location">
    <subcellularLocation>
        <location evidence="1">Cell membrane</location>
        <topology evidence="1">Multi-pass membrane protein</topology>
    </subcellularLocation>
</comment>
<dbReference type="EMBL" id="LN899822">
    <property type="protein sequence ID" value="CUV59380.1"/>
    <property type="molecule type" value="Genomic_DNA"/>
</dbReference>
<dbReference type="PANTHER" id="PTHR43045">
    <property type="entry name" value="SHIKIMATE TRANSPORTER"/>
    <property type="match status" value="1"/>
</dbReference>
<evidence type="ECO:0000313" key="12">
    <source>
        <dbReference type="EMBL" id="CUV39162.1"/>
    </source>
</evidence>
<dbReference type="InterPro" id="IPR036259">
    <property type="entry name" value="MFS_trans_sf"/>
</dbReference>
<keyword evidence="6 8" id="KW-0472">Membrane</keyword>
<feature type="transmembrane region" description="Helical" evidence="8">
    <location>
        <begin position="89"/>
        <end position="108"/>
    </location>
</feature>
<evidence type="ECO:0000256" key="8">
    <source>
        <dbReference type="SAM" id="Phobius"/>
    </source>
</evidence>
<dbReference type="CDD" id="cd17369">
    <property type="entry name" value="MFS_ShiA_like"/>
    <property type="match status" value="1"/>
</dbReference>
<feature type="transmembrane region" description="Helical" evidence="8">
    <location>
        <begin position="150"/>
        <end position="171"/>
    </location>
</feature>
<gene>
    <name evidence="13" type="ORF">RD1301_v1_410025</name>
    <name evidence="10" type="ORF">RUN1744_v1_650087</name>
    <name evidence="11" type="ORF">TD1301_v1_1920021</name>
    <name evidence="12" type="ORF">TF3108_v1_230117</name>
</gene>
<dbReference type="GO" id="GO:0005886">
    <property type="term" value="C:plasma membrane"/>
    <property type="evidence" value="ECO:0007669"/>
    <property type="project" value="UniProtKB-SubCell"/>
</dbReference>
<feature type="transmembrane region" description="Helical" evidence="8">
    <location>
        <begin position="458"/>
        <end position="478"/>
    </location>
</feature>
<name>A0A0S4VY37_RALSL</name>
<evidence type="ECO:0000256" key="7">
    <source>
        <dbReference type="SAM" id="MobiDB-lite"/>
    </source>
</evidence>
<reference evidence="12" key="1">
    <citation type="submission" date="2015-10" db="EMBL/GenBank/DDBJ databases">
        <authorList>
            <person name="Gilbert D.G."/>
        </authorList>
    </citation>
    <scope>NUCLEOTIDE SEQUENCE</scope>
    <source>
        <strain evidence="12">Phyl III-seqv23</strain>
    </source>
</reference>
<feature type="transmembrane region" description="Helical" evidence="8">
    <location>
        <begin position="177"/>
        <end position="202"/>
    </location>
</feature>
<organism evidence="12">
    <name type="scientific">Ralstonia solanacearum</name>
    <name type="common">Pseudomonas solanacearum</name>
    <dbReference type="NCBI Taxonomy" id="305"/>
    <lineage>
        <taxon>Bacteria</taxon>
        <taxon>Pseudomonadati</taxon>
        <taxon>Pseudomonadota</taxon>
        <taxon>Betaproteobacteria</taxon>
        <taxon>Burkholderiales</taxon>
        <taxon>Burkholderiaceae</taxon>
        <taxon>Ralstonia</taxon>
        <taxon>Ralstonia solanacearum species complex</taxon>
    </lineage>
</organism>
<keyword evidence="4 8" id="KW-0812">Transmembrane</keyword>
<evidence type="ECO:0000256" key="5">
    <source>
        <dbReference type="ARBA" id="ARBA00022989"/>
    </source>
</evidence>
<feature type="transmembrane region" description="Helical" evidence="8">
    <location>
        <begin position="114"/>
        <end position="138"/>
    </location>
</feature>
<dbReference type="EMBL" id="LN899825">
    <property type="protein sequence ID" value="CUV36152.1"/>
    <property type="molecule type" value="Genomic_DNA"/>
</dbReference>
<evidence type="ECO:0000259" key="9">
    <source>
        <dbReference type="PROSITE" id="PS50850"/>
    </source>
</evidence>
<feature type="transmembrane region" description="Helical" evidence="8">
    <location>
        <begin position="310"/>
        <end position="328"/>
    </location>
</feature>
<dbReference type="PANTHER" id="PTHR43045:SF1">
    <property type="entry name" value="SHIKIMATE TRANSPORTER"/>
    <property type="match status" value="1"/>
</dbReference>
<protein>
    <submittedName>
        <fullName evidence="12">Putative transporter transmembrane protein</fullName>
    </submittedName>
</protein>
<feature type="domain" description="Major facilitator superfamily (MFS) profile" evidence="9">
    <location>
        <begin position="77"/>
        <end position="483"/>
    </location>
</feature>
<dbReference type="SUPFAM" id="SSF103473">
    <property type="entry name" value="MFS general substrate transporter"/>
    <property type="match status" value="1"/>
</dbReference>
<keyword evidence="5 8" id="KW-1133">Transmembrane helix</keyword>
<evidence type="ECO:0000313" key="11">
    <source>
        <dbReference type="EMBL" id="CUV36152.1"/>
    </source>
</evidence>
<feature type="transmembrane region" description="Helical" evidence="8">
    <location>
        <begin position="432"/>
        <end position="452"/>
    </location>
</feature>
<accession>A0A0S4VY37</accession>
<dbReference type="GO" id="GO:0022857">
    <property type="term" value="F:transmembrane transporter activity"/>
    <property type="evidence" value="ECO:0007669"/>
    <property type="project" value="InterPro"/>
</dbReference>
<feature type="region of interest" description="Disordered" evidence="7">
    <location>
        <begin position="1"/>
        <end position="34"/>
    </location>
</feature>
<dbReference type="InterPro" id="IPR020846">
    <property type="entry name" value="MFS_dom"/>
</dbReference>
<evidence type="ECO:0000256" key="3">
    <source>
        <dbReference type="ARBA" id="ARBA00022475"/>
    </source>
</evidence>
<feature type="transmembrane region" description="Helical" evidence="8">
    <location>
        <begin position="334"/>
        <end position="356"/>
    </location>
</feature>
<evidence type="ECO:0000256" key="4">
    <source>
        <dbReference type="ARBA" id="ARBA00022692"/>
    </source>
</evidence>
<dbReference type="InterPro" id="IPR011701">
    <property type="entry name" value="MFS"/>
</dbReference>
<dbReference type="Pfam" id="PF07690">
    <property type="entry name" value="MFS_1"/>
    <property type="match status" value="1"/>
</dbReference>
<dbReference type="EMBL" id="LN899826">
    <property type="protein sequence ID" value="CUV39162.1"/>
    <property type="molecule type" value="Genomic_DNA"/>
</dbReference>
<dbReference type="PROSITE" id="PS50850">
    <property type="entry name" value="MFS"/>
    <property type="match status" value="1"/>
</dbReference>
<feature type="compositionally biased region" description="Basic and acidic residues" evidence="7">
    <location>
        <begin position="11"/>
        <end position="20"/>
    </location>
</feature>
<dbReference type="AlphaFoldDB" id="A0A0S4VY37"/>
<evidence type="ECO:0000313" key="13">
    <source>
        <dbReference type="EMBL" id="CUV59380.1"/>
    </source>
</evidence>
<evidence type="ECO:0000256" key="6">
    <source>
        <dbReference type="ARBA" id="ARBA00023136"/>
    </source>
</evidence>
<keyword evidence="2" id="KW-0813">Transport</keyword>
<evidence type="ECO:0000313" key="10">
    <source>
        <dbReference type="EMBL" id="CUV24511.1"/>
    </source>
</evidence>
<feature type="transmembrane region" description="Helical" evidence="8">
    <location>
        <begin position="368"/>
        <end position="385"/>
    </location>
</feature>
<dbReference type="EMBL" id="LN899823">
    <property type="protein sequence ID" value="CUV24511.1"/>
    <property type="molecule type" value="Genomic_DNA"/>
</dbReference>
<dbReference type="Gene3D" id="1.20.1250.20">
    <property type="entry name" value="MFS general substrate transporter like domains"/>
    <property type="match status" value="2"/>
</dbReference>
<feature type="transmembrane region" description="Helical" evidence="8">
    <location>
        <begin position="391"/>
        <end position="411"/>
    </location>
</feature>
<keyword evidence="3" id="KW-1003">Cell membrane</keyword>
<proteinExistence type="predicted"/>
<sequence length="483" mass="50245">MAPWLQTAKSSIREKGKHVTDMQAKGRGWPAGPAASMGRQGAADGIAALAGGRPADGGLSPVKAQDPPPGGYAAVRASLASLLGSTIEWYDFFLYGAASALVFNQVFFPKLGALSGAIAAFGTYGLGFVVRPLGALAFGHFGDRLGRKTVLLASLLAMGLPTVLIGLLPSYNAIGYFAPLLLIVLRLVQGFAVGGEWGAVILAVEHASPRFKGLLGGLSQTGVAAGLTLSSLAMAAVSAIGHEAMLSWAWRIPFVASGLLVALGWLLRRKVDETPEFAAAKQQGRCLKYPVGNVFKDHAGALLSVAGARVAEISFFYIVTAFTLWYATKQLGLPGAWCLNGVTLGAAAATFLMPLCGMLGDRWGARRIYIAGIVTALLWILPFFMLVNTRAMVWVVLAEAVSVVLSFSMAAQQASLFVQQFPVIARYTGASLAVNIAGALGGLAPIVATALLGNVPDGVTYIAGYVAALAVISIASALRLRKV</sequence>